<evidence type="ECO:0000259" key="2">
    <source>
        <dbReference type="Pfam" id="PF19909"/>
    </source>
</evidence>
<gene>
    <name evidence="3" type="ORF">FLB61_06695</name>
</gene>
<feature type="domain" description="DUF6382" evidence="2">
    <location>
        <begin position="1"/>
        <end position="157"/>
    </location>
</feature>
<comment type="caution">
    <text evidence="3">The sequence shown here is derived from an EMBL/GenBank/DDBJ whole genome shotgun (WGS) entry which is preliminary data.</text>
</comment>
<dbReference type="RefSeq" id="WP_221919725.1">
    <property type="nucleotide sequence ID" value="NZ_CP173660.1"/>
</dbReference>
<feature type="compositionally biased region" description="Acidic residues" evidence="1">
    <location>
        <begin position="172"/>
        <end position="196"/>
    </location>
</feature>
<protein>
    <recommendedName>
        <fullName evidence="2">DUF6382 domain-containing protein</fullName>
    </recommendedName>
</protein>
<accession>A0ABS7L6T3</accession>
<feature type="compositionally biased region" description="Acidic residues" evidence="1">
    <location>
        <begin position="203"/>
        <end position="217"/>
    </location>
</feature>
<dbReference type="Proteomes" id="UP000779049">
    <property type="component" value="Unassembled WGS sequence"/>
</dbReference>
<evidence type="ECO:0000313" key="4">
    <source>
        <dbReference type="Proteomes" id="UP000779049"/>
    </source>
</evidence>
<dbReference type="EMBL" id="VIRV01000007">
    <property type="protein sequence ID" value="MBY0758773.1"/>
    <property type="molecule type" value="Genomic_DNA"/>
</dbReference>
<name>A0ABS7L6T3_9FIRM</name>
<feature type="region of interest" description="Disordered" evidence="1">
    <location>
        <begin position="172"/>
        <end position="217"/>
    </location>
</feature>
<dbReference type="InterPro" id="IPR045962">
    <property type="entry name" value="DUF6382"/>
</dbReference>
<proteinExistence type="predicted"/>
<reference evidence="3 4" key="1">
    <citation type="journal article" date="2020" name="New Microbes New Infect">
        <title>Sellimonas caecigallum sp. nov., description and genome sequence of a new member of the Sellimonas genus isolated from the cecum of feral chicken.</title>
        <authorList>
            <person name="Wongkuna S."/>
            <person name="Ghimire S."/>
            <person name="Antony L."/>
            <person name="Chankhamhaengdecha S."/>
            <person name="Janvilisri T."/>
            <person name="Scaria J."/>
        </authorList>
    </citation>
    <scope>NUCLEOTIDE SEQUENCE [LARGE SCALE GENOMIC DNA]</scope>
    <source>
        <strain evidence="3 4">SW451</strain>
    </source>
</reference>
<evidence type="ECO:0000313" key="3">
    <source>
        <dbReference type="EMBL" id="MBY0758773.1"/>
    </source>
</evidence>
<evidence type="ECO:0000256" key="1">
    <source>
        <dbReference type="SAM" id="MobiDB-lite"/>
    </source>
</evidence>
<organism evidence="3 4">
    <name type="scientific">Sellimonas caecigallum</name>
    <dbReference type="NCBI Taxonomy" id="2592333"/>
    <lineage>
        <taxon>Bacteria</taxon>
        <taxon>Bacillati</taxon>
        <taxon>Bacillota</taxon>
        <taxon>Clostridia</taxon>
        <taxon>Lachnospirales</taxon>
        <taxon>Lachnospiraceae</taxon>
        <taxon>Sellimonas</taxon>
    </lineage>
</organism>
<keyword evidence="4" id="KW-1185">Reference proteome</keyword>
<sequence>MNTAYFVVESGAFYQTDYQMKMISANDIPGILKIKGKGVNGRSRYEYDIQGKHSLEFMTKKEPVTYDMIIGIITDLLDTIEEMRDYLLSPNQLLMDPRSIFFGNGRYSFCYYPPNDKGIAEGFHELTEFFVREADYQDRSGIYIAYALHKMTLGENYQIRQVIEEILRNQEEEWQDQEEEPEKDADPEETDEDWNVEEYVYGETEDSSQDDSMYDDWGLEDKPFAETVKEKLQGWKRVKELLFGKKKLLKDLR</sequence>
<dbReference type="Pfam" id="PF19909">
    <property type="entry name" value="DUF6382"/>
    <property type="match status" value="1"/>
</dbReference>